<evidence type="ECO:0000256" key="5">
    <source>
        <dbReference type="ARBA" id="ARBA00022989"/>
    </source>
</evidence>
<dbReference type="GO" id="GO:0008324">
    <property type="term" value="F:monoatomic cation transmembrane transporter activity"/>
    <property type="evidence" value="ECO:0007669"/>
    <property type="project" value="InterPro"/>
</dbReference>
<evidence type="ECO:0000256" key="3">
    <source>
        <dbReference type="ARBA" id="ARBA00022475"/>
    </source>
</evidence>
<gene>
    <name evidence="8" type="ORF">SAMN05216229_112143</name>
</gene>
<dbReference type="PANTHER" id="PTHR34584">
    <property type="entry name" value="NA(+)/H(+) ANTIPORTER SUBUNIT E1"/>
    <property type="match status" value="1"/>
</dbReference>
<evidence type="ECO:0000256" key="4">
    <source>
        <dbReference type="ARBA" id="ARBA00022692"/>
    </source>
</evidence>
<dbReference type="RefSeq" id="WP_092433020.1">
    <property type="nucleotide sequence ID" value="NZ_FOXM01000012.1"/>
</dbReference>
<keyword evidence="4 7" id="KW-0812">Transmembrane</keyword>
<dbReference type="AlphaFoldDB" id="A0A1I5W735"/>
<evidence type="ECO:0000256" key="2">
    <source>
        <dbReference type="ARBA" id="ARBA00006228"/>
    </source>
</evidence>
<evidence type="ECO:0000256" key="1">
    <source>
        <dbReference type="ARBA" id="ARBA00004651"/>
    </source>
</evidence>
<feature type="transmembrane region" description="Helical" evidence="7">
    <location>
        <begin position="5"/>
        <end position="20"/>
    </location>
</feature>
<accession>A0A1I5W735</accession>
<feature type="transmembrane region" description="Helical" evidence="7">
    <location>
        <begin position="57"/>
        <end position="80"/>
    </location>
</feature>
<feature type="transmembrane region" description="Helical" evidence="7">
    <location>
        <begin position="26"/>
        <end position="45"/>
    </location>
</feature>
<evidence type="ECO:0000313" key="8">
    <source>
        <dbReference type="EMBL" id="SFQ15471.1"/>
    </source>
</evidence>
<sequence>MSRAIILRSLLFALLWWVLVEGRADSWGLGVLAVFAALWASLRLLPPGSRRISLAGLLGYLTFFVWNSARGGAQVSWMALRGRQTLQPAILEWKLGLPPGAPSVLLLNTLGLMPGTLGVELRDDRLRIHVVDERLPILAEVEVLEAHIARMFGVSQ</sequence>
<dbReference type="Proteomes" id="UP000243084">
    <property type="component" value="Unassembled WGS sequence"/>
</dbReference>
<name>A0A1I5W735_9GAMM</name>
<dbReference type="OrthoDB" id="7852837at2"/>
<keyword evidence="5 7" id="KW-1133">Transmembrane helix</keyword>
<evidence type="ECO:0000256" key="6">
    <source>
        <dbReference type="ARBA" id="ARBA00023136"/>
    </source>
</evidence>
<dbReference type="GO" id="GO:0005886">
    <property type="term" value="C:plasma membrane"/>
    <property type="evidence" value="ECO:0007669"/>
    <property type="project" value="UniProtKB-SubCell"/>
</dbReference>
<dbReference type="PANTHER" id="PTHR34584:SF1">
    <property type="entry name" value="NA(+)_H(+) ANTIPORTER SUBUNIT E1"/>
    <property type="match status" value="1"/>
</dbReference>
<reference evidence="9" key="1">
    <citation type="submission" date="2016-10" db="EMBL/GenBank/DDBJ databases">
        <authorList>
            <person name="Varghese N."/>
            <person name="Submissions S."/>
        </authorList>
    </citation>
    <scope>NUCLEOTIDE SEQUENCE [LARGE SCALE GENOMIC DNA]</scope>
    <source>
        <strain evidence="9">JCM 18195</strain>
    </source>
</reference>
<keyword evidence="6 7" id="KW-0472">Membrane</keyword>
<organism evidence="8 9">
    <name type="scientific">Geopseudomonas sagittaria</name>
    <dbReference type="NCBI Taxonomy" id="1135990"/>
    <lineage>
        <taxon>Bacteria</taxon>
        <taxon>Pseudomonadati</taxon>
        <taxon>Pseudomonadota</taxon>
        <taxon>Gammaproteobacteria</taxon>
        <taxon>Pseudomonadales</taxon>
        <taxon>Pseudomonadaceae</taxon>
        <taxon>Geopseudomonas</taxon>
    </lineage>
</organism>
<evidence type="ECO:0000256" key="7">
    <source>
        <dbReference type="SAM" id="Phobius"/>
    </source>
</evidence>
<dbReference type="Pfam" id="PF01899">
    <property type="entry name" value="MNHE"/>
    <property type="match status" value="1"/>
</dbReference>
<keyword evidence="9" id="KW-1185">Reference proteome</keyword>
<comment type="similarity">
    <text evidence="2">Belongs to the CPA3 antiporters (TC 2.A.63) subunit E family.</text>
</comment>
<dbReference type="InterPro" id="IPR002758">
    <property type="entry name" value="Cation_antiport_E"/>
</dbReference>
<dbReference type="EMBL" id="FOXM01000012">
    <property type="protein sequence ID" value="SFQ15471.1"/>
    <property type="molecule type" value="Genomic_DNA"/>
</dbReference>
<proteinExistence type="inferred from homology"/>
<evidence type="ECO:0000313" key="9">
    <source>
        <dbReference type="Proteomes" id="UP000243084"/>
    </source>
</evidence>
<protein>
    <submittedName>
        <fullName evidence="8">Multicomponent Na+:H+ antiporter subunit E</fullName>
    </submittedName>
</protein>
<comment type="subcellular location">
    <subcellularLocation>
        <location evidence="1">Cell membrane</location>
        <topology evidence="1">Multi-pass membrane protein</topology>
    </subcellularLocation>
</comment>
<keyword evidence="3" id="KW-1003">Cell membrane</keyword>